<name>A0A6U7X279_9EUGL</name>
<dbReference type="EMBL" id="HBGA01042802">
    <property type="protein sequence ID" value="CAD9004465.1"/>
    <property type="molecule type" value="Transcribed_RNA"/>
</dbReference>
<feature type="compositionally biased region" description="Pro residues" evidence="1">
    <location>
        <begin position="13"/>
        <end position="28"/>
    </location>
</feature>
<feature type="compositionally biased region" description="Low complexity" evidence="1">
    <location>
        <begin position="29"/>
        <end position="54"/>
    </location>
</feature>
<protein>
    <submittedName>
        <fullName evidence="2">Uncharacterized protein</fullName>
    </submittedName>
</protein>
<feature type="compositionally biased region" description="Low complexity" evidence="1">
    <location>
        <begin position="118"/>
        <end position="137"/>
    </location>
</feature>
<accession>A0A6U7X279</accession>
<evidence type="ECO:0000256" key="1">
    <source>
        <dbReference type="SAM" id="MobiDB-lite"/>
    </source>
</evidence>
<feature type="compositionally biased region" description="Low complexity" evidence="1">
    <location>
        <begin position="88"/>
        <end position="109"/>
    </location>
</feature>
<feature type="region of interest" description="Disordered" evidence="1">
    <location>
        <begin position="1"/>
        <end position="177"/>
    </location>
</feature>
<organism evidence="2">
    <name type="scientific">Eutreptiella gymnastica</name>
    <dbReference type="NCBI Taxonomy" id="73025"/>
    <lineage>
        <taxon>Eukaryota</taxon>
        <taxon>Discoba</taxon>
        <taxon>Euglenozoa</taxon>
        <taxon>Euglenida</taxon>
        <taxon>Spirocuta</taxon>
        <taxon>Euglenophyceae</taxon>
        <taxon>Eutreptiales</taxon>
        <taxon>Eutreptiaceae</taxon>
        <taxon>Eutreptiella</taxon>
    </lineage>
</organism>
<dbReference type="EMBL" id="HBGA01042801">
    <property type="protein sequence ID" value="CAD9004464.1"/>
    <property type="molecule type" value="Transcribed_RNA"/>
</dbReference>
<dbReference type="AlphaFoldDB" id="A0A6U7X279"/>
<evidence type="ECO:0000313" key="2">
    <source>
        <dbReference type="EMBL" id="CAD9004464.1"/>
    </source>
</evidence>
<evidence type="ECO:0000313" key="3">
    <source>
        <dbReference type="EMBL" id="CAD9004465.1"/>
    </source>
</evidence>
<gene>
    <name evidence="2" type="ORF">EGYM00392_LOCUS15549</name>
    <name evidence="3" type="ORF">EGYM00392_LOCUS15550</name>
</gene>
<reference evidence="2" key="1">
    <citation type="submission" date="2021-01" db="EMBL/GenBank/DDBJ databases">
        <authorList>
            <person name="Corre E."/>
            <person name="Pelletier E."/>
            <person name="Niang G."/>
            <person name="Scheremetjew M."/>
            <person name="Finn R."/>
            <person name="Kale V."/>
            <person name="Holt S."/>
            <person name="Cochrane G."/>
            <person name="Meng A."/>
            <person name="Brown T."/>
            <person name="Cohen L."/>
        </authorList>
    </citation>
    <scope>NUCLEOTIDE SEQUENCE</scope>
    <source>
        <strain evidence="2">NIES-381</strain>
    </source>
</reference>
<sequence length="177" mass="17226">MAKPEESGIEAYRPPPAPHASLPQPQPLCHPQLPASVEPPAAAAVGALGSGAASDPTVSVPAAGYTPVSWPPLSGSMAVPAASGPPMTVHVDTSSSVPPSPVPATAAGALNMDLGLLPSSTPTPAHSAPTTPFATAPLQHPPLADAVLMPQTGGAAADEEPAAKRARIGAGDSSSVA</sequence>
<proteinExistence type="predicted"/>